<dbReference type="InterPro" id="IPR042099">
    <property type="entry name" value="ANL_N_sf"/>
</dbReference>
<sequence length="533" mass="61126">MYAYNYQLLIKHILESGVKYAPNQEIVYRDLHRYKYKDMYERVKKLANVLESLGVKEGTKVAVLDWDSHRYLECYYAIPMVGAVLHTVNVRLSPEDILYTMQHAEDEVVFVFKDFLPLIETIKDKLDTVKHYVVMTDDGMPETSLTDMEYESLLKDADSNYDFPDFDENTMATMAYTTGTTGRPKGVWFTHRQLVLHTLAVAVSVLGRSSAIRLSDREVYMPLTPMFHVHAWGIPYVSTMLGYKQVYPGRYEPQMIAKLIFSERVTFSHCVPTILQMIVDNLPEGVKFNNWKVVLGGSKLTKGLALRAREKGIITMAGYGMSETCPVLTLGFLRPEVRDLSEEEQIEYMIKTGFPIPLVYIRVVNENMEDVKNDGKEMGEIVARAPWLTQSYLKNEEKTKELWEGGWLHTGDIAVVDELGYITIVDRLKDVVKSGGEWISTLTLENLLSMHPKVREVAVIGIPDEKWGERPLAIITPMGEKPTPEELKEFLMKFVEEGKITKWAVPDRYEFVDEIPKTSVGKIDKKVLKQRYS</sequence>
<dbReference type="PROSITE" id="PS00455">
    <property type="entry name" value="AMP_BINDING"/>
    <property type="match status" value="1"/>
</dbReference>
<keyword evidence="8" id="KW-1185">Reference proteome</keyword>
<dbReference type="Gene3D" id="3.40.50.12780">
    <property type="entry name" value="N-terminal domain of ligase-like"/>
    <property type="match status" value="1"/>
</dbReference>
<dbReference type="InterPro" id="IPR045851">
    <property type="entry name" value="AMP-bd_C_sf"/>
</dbReference>
<name>N0BF50_9EURY</name>
<comment type="similarity">
    <text evidence="1">Belongs to the ATP-dependent AMP-binding enzyme family.</text>
</comment>
<evidence type="ECO:0000313" key="8">
    <source>
        <dbReference type="Proteomes" id="UP000013307"/>
    </source>
</evidence>
<dbReference type="SUPFAM" id="SSF56801">
    <property type="entry name" value="Acetyl-CoA synthetase-like"/>
    <property type="match status" value="1"/>
</dbReference>
<dbReference type="InterPro" id="IPR000873">
    <property type="entry name" value="AMP-dep_synth/lig_dom"/>
</dbReference>
<evidence type="ECO:0000259" key="5">
    <source>
        <dbReference type="Pfam" id="PF00501"/>
    </source>
</evidence>
<dbReference type="STRING" id="387631.Asulf_01675"/>
<evidence type="ECO:0000313" key="7">
    <source>
        <dbReference type="EMBL" id="AGK61648.1"/>
    </source>
</evidence>
<dbReference type="AlphaFoldDB" id="N0BF50"/>
<dbReference type="CDD" id="cd12119">
    <property type="entry name" value="ttLC_FACS_AlkK_like"/>
    <property type="match status" value="1"/>
</dbReference>
<proteinExistence type="inferred from homology"/>
<dbReference type="GO" id="GO:0006631">
    <property type="term" value="P:fatty acid metabolic process"/>
    <property type="evidence" value="ECO:0007669"/>
    <property type="project" value="UniProtKB-KW"/>
</dbReference>
<dbReference type="PANTHER" id="PTHR43859">
    <property type="entry name" value="ACYL-ACTIVATING ENZYME"/>
    <property type="match status" value="1"/>
</dbReference>
<feature type="domain" description="AMP-binding enzyme C-terminal" evidence="6">
    <location>
        <begin position="444"/>
        <end position="522"/>
    </location>
</feature>
<dbReference type="Proteomes" id="UP000013307">
    <property type="component" value="Chromosome"/>
</dbReference>
<dbReference type="InterPro" id="IPR025110">
    <property type="entry name" value="AMP-bd_C"/>
</dbReference>
<gene>
    <name evidence="7" type="ORF">Asulf_01675</name>
</gene>
<evidence type="ECO:0000259" key="6">
    <source>
        <dbReference type="Pfam" id="PF13193"/>
    </source>
</evidence>
<dbReference type="FunFam" id="3.30.300.30:FF:000008">
    <property type="entry name" value="2,3-dihydroxybenzoate-AMP ligase"/>
    <property type="match status" value="1"/>
</dbReference>
<keyword evidence="3" id="KW-0276">Fatty acid metabolism</keyword>
<organism evidence="7 8">
    <name type="scientific">Archaeoglobus sulfaticallidus PM70-1</name>
    <dbReference type="NCBI Taxonomy" id="387631"/>
    <lineage>
        <taxon>Archaea</taxon>
        <taxon>Methanobacteriati</taxon>
        <taxon>Methanobacteriota</taxon>
        <taxon>Archaeoglobi</taxon>
        <taxon>Archaeoglobales</taxon>
        <taxon>Archaeoglobaceae</taxon>
        <taxon>Archaeoglobus</taxon>
    </lineage>
</organism>
<dbReference type="RefSeq" id="WP_015591246.1">
    <property type="nucleotide sequence ID" value="NC_021169.1"/>
</dbReference>
<feature type="domain" description="AMP-dependent synthetase/ligase" evidence="5">
    <location>
        <begin position="19"/>
        <end position="393"/>
    </location>
</feature>
<dbReference type="InterPro" id="IPR020845">
    <property type="entry name" value="AMP-binding_CS"/>
</dbReference>
<evidence type="ECO:0000256" key="3">
    <source>
        <dbReference type="ARBA" id="ARBA00022832"/>
    </source>
</evidence>
<dbReference type="Pfam" id="PF13193">
    <property type="entry name" value="AMP-binding_C"/>
    <property type="match status" value="1"/>
</dbReference>
<dbReference type="Pfam" id="PF00501">
    <property type="entry name" value="AMP-binding"/>
    <property type="match status" value="1"/>
</dbReference>
<dbReference type="GO" id="GO:0016874">
    <property type="term" value="F:ligase activity"/>
    <property type="evidence" value="ECO:0007669"/>
    <property type="project" value="UniProtKB-KW"/>
</dbReference>
<keyword evidence="4" id="KW-0443">Lipid metabolism</keyword>
<dbReference type="KEGG" id="ast:Asulf_01675"/>
<evidence type="ECO:0000256" key="2">
    <source>
        <dbReference type="ARBA" id="ARBA00022598"/>
    </source>
</evidence>
<protein>
    <submittedName>
        <fullName evidence="7">Acyl-CoA synthetases (AMP-forming)/AMP-acid ligases II</fullName>
    </submittedName>
</protein>
<dbReference type="GeneID" id="15393310"/>
<dbReference type="PANTHER" id="PTHR43859:SF4">
    <property type="entry name" value="BUTANOATE--COA LIGASE AAE1-RELATED"/>
    <property type="match status" value="1"/>
</dbReference>
<dbReference type="HOGENOM" id="CLU_000022_59_5_2"/>
<evidence type="ECO:0000256" key="4">
    <source>
        <dbReference type="ARBA" id="ARBA00023098"/>
    </source>
</evidence>
<dbReference type="Gene3D" id="3.30.300.30">
    <property type="match status" value="1"/>
</dbReference>
<dbReference type="EMBL" id="CP005290">
    <property type="protein sequence ID" value="AGK61648.1"/>
    <property type="molecule type" value="Genomic_DNA"/>
</dbReference>
<evidence type="ECO:0000256" key="1">
    <source>
        <dbReference type="ARBA" id="ARBA00006432"/>
    </source>
</evidence>
<keyword evidence="2 7" id="KW-0436">Ligase</keyword>
<reference evidence="7 8" key="1">
    <citation type="journal article" date="2013" name="Genome Announc.">
        <title>Complete Genome Sequence of the Thermophilic and Facultatively Chemolithoautotrophic Sulfate Reducer Archaeoglobus sulfaticallidus Strain PM70-1T.</title>
        <authorList>
            <person name="Stokke R."/>
            <person name="Hocking W.P."/>
            <person name="Steinsbu B.O."/>
            <person name="Steen I.H."/>
        </authorList>
    </citation>
    <scope>NUCLEOTIDE SEQUENCE [LARGE SCALE GENOMIC DNA]</scope>
    <source>
        <strain evidence="7">PM70-1</strain>
    </source>
</reference>
<dbReference type="NCBIfam" id="NF004837">
    <property type="entry name" value="PRK06187.1"/>
    <property type="match status" value="1"/>
</dbReference>
<accession>N0BF50</accession>
<dbReference type="eggNOG" id="arCOG00856">
    <property type="taxonomic scope" value="Archaea"/>
</dbReference>
<dbReference type="OrthoDB" id="51340at2157"/>